<feature type="compositionally biased region" description="Basic residues" evidence="1">
    <location>
        <begin position="24"/>
        <end position="45"/>
    </location>
</feature>
<gene>
    <name evidence="2" type="ORF">AVDCRST_MAG20-1483</name>
</gene>
<feature type="non-terminal residue" evidence="2">
    <location>
        <position position="1"/>
    </location>
</feature>
<feature type="compositionally biased region" description="Gly residues" evidence="1">
    <location>
        <begin position="11"/>
        <end position="23"/>
    </location>
</feature>
<feature type="non-terminal residue" evidence="2">
    <location>
        <position position="272"/>
    </location>
</feature>
<feature type="region of interest" description="Disordered" evidence="1">
    <location>
        <begin position="1"/>
        <end position="145"/>
    </location>
</feature>
<organism evidence="2">
    <name type="scientific">uncultured Acidimicrobiales bacterium</name>
    <dbReference type="NCBI Taxonomy" id="310071"/>
    <lineage>
        <taxon>Bacteria</taxon>
        <taxon>Bacillati</taxon>
        <taxon>Actinomycetota</taxon>
        <taxon>Acidimicrobiia</taxon>
        <taxon>Acidimicrobiales</taxon>
        <taxon>environmental samples</taxon>
    </lineage>
</organism>
<proteinExistence type="predicted"/>
<feature type="region of interest" description="Disordered" evidence="1">
    <location>
        <begin position="187"/>
        <end position="229"/>
    </location>
</feature>
<dbReference type="AlphaFoldDB" id="A0A6J4HWV6"/>
<accession>A0A6J4HWV6</accession>
<feature type="compositionally biased region" description="Low complexity" evidence="1">
    <location>
        <begin position="187"/>
        <end position="196"/>
    </location>
</feature>
<feature type="compositionally biased region" description="Basic residues" evidence="1">
    <location>
        <begin position="68"/>
        <end position="83"/>
    </location>
</feature>
<feature type="compositionally biased region" description="Basic and acidic residues" evidence="1">
    <location>
        <begin position="113"/>
        <end position="125"/>
    </location>
</feature>
<protein>
    <submittedName>
        <fullName evidence="2">Cytochrome b</fullName>
    </submittedName>
</protein>
<feature type="compositionally biased region" description="Basic residues" evidence="1">
    <location>
        <begin position="90"/>
        <end position="108"/>
    </location>
</feature>
<evidence type="ECO:0000313" key="2">
    <source>
        <dbReference type="EMBL" id="CAA9236101.1"/>
    </source>
</evidence>
<name>A0A6J4HWV6_9ACTN</name>
<sequence>DGDPRTPPQAGPGGQGQGGGQGRGRWRRRRARPGGRSPRRRRGGGRGREDPRCAARTLQGGPGEGSRRRARGRGRRRRCRHRGAPVGRSHGGRRHRHPGAAACHRTRGPHPAPPDRGEGRLDPRRQGPSHRQGPHVAPPARRRVRGVARRHRLPARVLGLRQRPAAHARELQPHAEPVQGALVLPRAPGAAGAVPPDGGGRDDPRDRHVRPHAGPVHGSEPVEQARGPQVRHLPVHRLPDVLGGPHADGVVLPRSRVQLRVPVDRRPLLRAL</sequence>
<evidence type="ECO:0000256" key="1">
    <source>
        <dbReference type="SAM" id="MobiDB-lite"/>
    </source>
</evidence>
<reference evidence="2" key="1">
    <citation type="submission" date="2020-02" db="EMBL/GenBank/DDBJ databases">
        <authorList>
            <person name="Meier V. D."/>
        </authorList>
    </citation>
    <scope>NUCLEOTIDE SEQUENCE</scope>
    <source>
        <strain evidence="2">AVDCRST_MAG20</strain>
    </source>
</reference>
<dbReference type="EMBL" id="CADCSY010000065">
    <property type="protein sequence ID" value="CAA9236101.1"/>
    <property type="molecule type" value="Genomic_DNA"/>
</dbReference>
<feature type="compositionally biased region" description="Pro residues" evidence="1">
    <location>
        <begin position="1"/>
        <end position="10"/>
    </location>
</feature>